<evidence type="ECO:0000256" key="12">
    <source>
        <dbReference type="ARBA" id="ARBA00029757"/>
    </source>
</evidence>
<dbReference type="EMBL" id="SJCY01000011">
    <property type="protein sequence ID" value="TDG35251.1"/>
    <property type="molecule type" value="Genomic_DNA"/>
</dbReference>
<dbReference type="PANTHER" id="PTHR42724:SF1">
    <property type="entry name" value="TETRAACYLDISACCHARIDE 4'-KINASE, MITOCHONDRIAL-RELATED"/>
    <property type="match status" value="1"/>
</dbReference>
<evidence type="ECO:0000313" key="15">
    <source>
        <dbReference type="EMBL" id="TDG35251.1"/>
    </source>
</evidence>
<organism evidence="15 16">
    <name type="scientific">Pedobacter changchengzhani</name>
    <dbReference type="NCBI Taxonomy" id="2529274"/>
    <lineage>
        <taxon>Bacteria</taxon>
        <taxon>Pseudomonadati</taxon>
        <taxon>Bacteroidota</taxon>
        <taxon>Sphingobacteriia</taxon>
        <taxon>Sphingobacteriales</taxon>
        <taxon>Sphingobacteriaceae</taxon>
        <taxon>Pedobacter</taxon>
    </lineage>
</organism>
<evidence type="ECO:0000256" key="10">
    <source>
        <dbReference type="ARBA" id="ARBA00022840"/>
    </source>
</evidence>
<dbReference type="GO" id="GO:0009029">
    <property type="term" value="F:lipid-A 4'-kinase activity"/>
    <property type="evidence" value="ECO:0007669"/>
    <property type="project" value="UniProtKB-UniRule"/>
</dbReference>
<protein>
    <recommendedName>
        <fullName evidence="4 13">Tetraacyldisaccharide 4'-kinase</fullName>
        <ecNumber evidence="3 13">2.7.1.130</ecNumber>
    </recommendedName>
    <alternativeName>
        <fullName evidence="12 13">Lipid A 4'-kinase</fullName>
    </alternativeName>
</protein>
<dbReference type="EC" id="2.7.1.130" evidence="3 13"/>
<keyword evidence="14" id="KW-1133">Transmembrane helix</keyword>
<dbReference type="InterPro" id="IPR003758">
    <property type="entry name" value="LpxK"/>
</dbReference>
<keyword evidence="7 13" id="KW-0808">Transferase</keyword>
<dbReference type="SUPFAM" id="SSF52540">
    <property type="entry name" value="P-loop containing nucleoside triphosphate hydrolases"/>
    <property type="match status" value="1"/>
</dbReference>
<evidence type="ECO:0000256" key="6">
    <source>
        <dbReference type="ARBA" id="ARBA00022556"/>
    </source>
</evidence>
<sequence>MLKYLRLLLFPFSFVYGFVIVIRNKFYDWHIFNSVEFDLPIICVGNLAVGGSGKTPTTEYLVRLLSNYKVAILSRGYGRKTKGFILADENATAESIGDEPLQYFQKFKNVTAAVCEDRVAGIRQLKTTHDLIILDDAFQHRAVSAGLNILLFEFQKLREFQLMLPAGNLRDVFSSRKRADVLMVTKSPIPITEQAEQESVKKLKPLPNQQVVHSFLKYDNLQHIFKDESIELASIKGFEIFLLTGIANPKPLLNHLRTYSESINHHKFADHYVFSRNDIEQLKSNFNQSKFLQKIIITTEKDSKRLKINEFEDLLLNLPTYYLPIEVDLFEKDKVIFNELILKYVNSYRRNR</sequence>
<keyword evidence="8 13" id="KW-0547">Nucleotide-binding</keyword>
<evidence type="ECO:0000256" key="11">
    <source>
        <dbReference type="ARBA" id="ARBA00023098"/>
    </source>
</evidence>
<gene>
    <name evidence="13 15" type="primary">lpxK</name>
    <name evidence="15" type="ORF">EZJ43_14220</name>
</gene>
<feature type="binding site" evidence="13">
    <location>
        <begin position="48"/>
        <end position="55"/>
    </location>
    <ligand>
        <name>ATP</name>
        <dbReference type="ChEBI" id="CHEBI:30616"/>
    </ligand>
</feature>
<keyword evidence="11 13" id="KW-0443">Lipid metabolism</keyword>
<keyword evidence="14" id="KW-0472">Membrane</keyword>
<evidence type="ECO:0000256" key="5">
    <source>
        <dbReference type="ARBA" id="ARBA00022516"/>
    </source>
</evidence>
<keyword evidence="16" id="KW-1185">Reference proteome</keyword>
<dbReference type="UniPathway" id="UPA00359">
    <property type="reaction ID" value="UER00482"/>
</dbReference>
<dbReference type="OrthoDB" id="9766423at2"/>
<dbReference type="HAMAP" id="MF_00409">
    <property type="entry name" value="LpxK"/>
    <property type="match status" value="1"/>
</dbReference>
<dbReference type="GO" id="GO:0005886">
    <property type="term" value="C:plasma membrane"/>
    <property type="evidence" value="ECO:0007669"/>
    <property type="project" value="TreeGrafter"/>
</dbReference>
<dbReference type="GO" id="GO:0005524">
    <property type="term" value="F:ATP binding"/>
    <property type="evidence" value="ECO:0007669"/>
    <property type="project" value="UniProtKB-UniRule"/>
</dbReference>
<evidence type="ECO:0000256" key="14">
    <source>
        <dbReference type="SAM" id="Phobius"/>
    </source>
</evidence>
<keyword evidence="14" id="KW-0812">Transmembrane</keyword>
<accession>A0A4R5MIA6</accession>
<evidence type="ECO:0000313" key="16">
    <source>
        <dbReference type="Proteomes" id="UP000295668"/>
    </source>
</evidence>
<comment type="pathway">
    <text evidence="2 13">Glycolipid biosynthesis; lipid IV(A) biosynthesis; lipid IV(A) from (3R)-3-hydroxytetradecanoyl-[acyl-carrier-protein] and UDP-N-acetyl-alpha-D-glucosamine: step 6/6.</text>
</comment>
<keyword evidence="6 13" id="KW-0441">Lipid A biosynthesis</keyword>
<comment type="caution">
    <text evidence="15">The sequence shown here is derived from an EMBL/GenBank/DDBJ whole genome shotgun (WGS) entry which is preliminary data.</text>
</comment>
<name>A0A4R5MIA6_9SPHI</name>
<evidence type="ECO:0000256" key="3">
    <source>
        <dbReference type="ARBA" id="ARBA00012071"/>
    </source>
</evidence>
<evidence type="ECO:0000256" key="13">
    <source>
        <dbReference type="HAMAP-Rule" id="MF_00409"/>
    </source>
</evidence>
<keyword evidence="5 13" id="KW-0444">Lipid biosynthesis</keyword>
<keyword evidence="9 13" id="KW-0418">Kinase</keyword>
<dbReference type="GO" id="GO:0009244">
    <property type="term" value="P:lipopolysaccharide core region biosynthetic process"/>
    <property type="evidence" value="ECO:0007669"/>
    <property type="project" value="TreeGrafter"/>
</dbReference>
<dbReference type="PANTHER" id="PTHR42724">
    <property type="entry name" value="TETRAACYLDISACCHARIDE 4'-KINASE"/>
    <property type="match status" value="1"/>
</dbReference>
<dbReference type="InterPro" id="IPR027417">
    <property type="entry name" value="P-loop_NTPase"/>
</dbReference>
<dbReference type="Pfam" id="PF02606">
    <property type="entry name" value="LpxK"/>
    <property type="match status" value="1"/>
</dbReference>
<evidence type="ECO:0000256" key="2">
    <source>
        <dbReference type="ARBA" id="ARBA00004870"/>
    </source>
</evidence>
<evidence type="ECO:0000256" key="8">
    <source>
        <dbReference type="ARBA" id="ARBA00022741"/>
    </source>
</evidence>
<proteinExistence type="inferred from homology"/>
<reference evidence="15 16" key="1">
    <citation type="submission" date="2019-02" db="EMBL/GenBank/DDBJ databases">
        <title>Pedobacter sp. nov., a novel speices isolated from soil of pinguins habitat in Antarcitica.</title>
        <authorList>
            <person name="He R.-H."/>
        </authorList>
    </citation>
    <scope>NUCLEOTIDE SEQUENCE [LARGE SCALE GENOMIC DNA]</scope>
    <source>
        <strain evidence="15 16">E01020</strain>
    </source>
</reference>
<comment type="catalytic activity">
    <reaction evidence="13">
        <text>a lipid A disaccharide + ATP = a lipid IVA + ADP + H(+)</text>
        <dbReference type="Rhea" id="RHEA:67840"/>
        <dbReference type="ChEBI" id="CHEBI:15378"/>
        <dbReference type="ChEBI" id="CHEBI:30616"/>
        <dbReference type="ChEBI" id="CHEBI:176343"/>
        <dbReference type="ChEBI" id="CHEBI:176425"/>
        <dbReference type="ChEBI" id="CHEBI:456216"/>
        <dbReference type="EC" id="2.7.1.130"/>
    </reaction>
</comment>
<feature type="transmembrane region" description="Helical" evidence="14">
    <location>
        <begin position="7"/>
        <end position="26"/>
    </location>
</feature>
<dbReference type="NCBIfam" id="TIGR00682">
    <property type="entry name" value="lpxK"/>
    <property type="match status" value="1"/>
</dbReference>
<dbReference type="GO" id="GO:0009245">
    <property type="term" value="P:lipid A biosynthetic process"/>
    <property type="evidence" value="ECO:0007669"/>
    <property type="project" value="UniProtKB-UniRule"/>
</dbReference>
<dbReference type="RefSeq" id="WP_133263384.1">
    <property type="nucleotide sequence ID" value="NZ_SJCY01000011.1"/>
</dbReference>
<comment type="function">
    <text evidence="1 13">Transfers the gamma-phosphate of ATP to the 4'-position of a tetraacyldisaccharide 1-phosphate intermediate (termed DS-1-P) to form tetraacyldisaccharide 1,4'-bis-phosphate (lipid IVA).</text>
</comment>
<dbReference type="Proteomes" id="UP000295668">
    <property type="component" value="Unassembled WGS sequence"/>
</dbReference>
<evidence type="ECO:0000256" key="1">
    <source>
        <dbReference type="ARBA" id="ARBA00002274"/>
    </source>
</evidence>
<comment type="similarity">
    <text evidence="13">Belongs to the LpxK family.</text>
</comment>
<evidence type="ECO:0000256" key="4">
    <source>
        <dbReference type="ARBA" id="ARBA00016436"/>
    </source>
</evidence>
<dbReference type="AlphaFoldDB" id="A0A4R5MIA6"/>
<evidence type="ECO:0000256" key="9">
    <source>
        <dbReference type="ARBA" id="ARBA00022777"/>
    </source>
</evidence>
<evidence type="ECO:0000256" key="7">
    <source>
        <dbReference type="ARBA" id="ARBA00022679"/>
    </source>
</evidence>
<keyword evidence="10 13" id="KW-0067">ATP-binding</keyword>